<dbReference type="InterPro" id="IPR024455">
    <property type="entry name" value="Phage_capsid"/>
</dbReference>
<keyword evidence="4" id="KW-1185">Reference proteome</keyword>
<reference evidence="3" key="1">
    <citation type="journal article" date="2014" name="Int. J. Syst. Evol. Microbiol.">
        <title>Complete genome sequence of Corynebacterium casei LMG S-19264T (=DSM 44701T), isolated from a smear-ripened cheese.</title>
        <authorList>
            <consortium name="US DOE Joint Genome Institute (JGI-PGF)"/>
            <person name="Walter F."/>
            <person name="Albersmeier A."/>
            <person name="Kalinowski J."/>
            <person name="Ruckert C."/>
        </authorList>
    </citation>
    <scope>NUCLEOTIDE SEQUENCE</scope>
    <source>
        <strain evidence="3">VKM Ac-1069</strain>
    </source>
</reference>
<dbReference type="EMBL" id="BSFQ01000022">
    <property type="protein sequence ID" value="GLL13468.1"/>
    <property type="molecule type" value="Genomic_DNA"/>
</dbReference>
<dbReference type="NCBIfam" id="TIGR01554">
    <property type="entry name" value="major_cap_HK97"/>
    <property type="match status" value="1"/>
</dbReference>
<evidence type="ECO:0000313" key="4">
    <source>
        <dbReference type="Proteomes" id="UP001143463"/>
    </source>
</evidence>
<feature type="region of interest" description="Disordered" evidence="2">
    <location>
        <begin position="80"/>
        <end position="105"/>
    </location>
</feature>
<evidence type="ECO:0000256" key="1">
    <source>
        <dbReference type="ARBA" id="ARBA00004328"/>
    </source>
</evidence>
<name>A0A9W6NY68_9PSEU</name>
<reference evidence="3" key="2">
    <citation type="submission" date="2023-01" db="EMBL/GenBank/DDBJ databases">
        <authorList>
            <person name="Sun Q."/>
            <person name="Evtushenko L."/>
        </authorList>
    </citation>
    <scope>NUCLEOTIDE SEQUENCE</scope>
    <source>
        <strain evidence="3">VKM Ac-1069</strain>
    </source>
</reference>
<comment type="caution">
    <text evidence="3">The sequence shown here is derived from an EMBL/GenBank/DDBJ whole genome shotgun (WGS) entry which is preliminary data.</text>
</comment>
<sequence>MNPYLKAKRDQYEALRSTIEGVQTRAASEERDLSEDELRSVKEQGETAKKIADEIQALVEIEQRSAAVAELGSKIDQAAEQTRAVSNTQAVDRDPGHYRSEAEGGTRSFFADLMRAKEDDGDARQRLSEHQRALSTGTNGSGILPPKWLSDEYATVARQTRRVADAVRHVNLGNDPRPITLPKQTAPTSVATQSAENATTSWTDAYNTGVDTVTPSTVVGGQKVSRQLLDASSPAIDQLIYGDLIAAYNSSVEARVVASMVTAAGTATATYATESAYNTAITQSGGNIPFLKDLAGAAAAVRNARKLPADLLIGSVSRYSTWLTMTDSTGRPLIPVASYGTVNAFGQGTIASDGSILGLNVIASDGVTQYPESILVARAADTVLFESQTLRFRYEEPDGPETIRLGVWGYVGVLTRYAGASVKRLQITAA</sequence>
<protein>
    <recommendedName>
        <fullName evidence="5">HK97 family phage major capsid protein</fullName>
    </recommendedName>
</protein>
<evidence type="ECO:0000313" key="3">
    <source>
        <dbReference type="EMBL" id="GLL13468.1"/>
    </source>
</evidence>
<evidence type="ECO:0000256" key="2">
    <source>
        <dbReference type="SAM" id="MobiDB-lite"/>
    </source>
</evidence>
<dbReference type="AlphaFoldDB" id="A0A9W6NY68"/>
<dbReference type="Proteomes" id="UP001143463">
    <property type="component" value="Unassembled WGS sequence"/>
</dbReference>
<dbReference type="RefSeq" id="WP_037046955.1">
    <property type="nucleotide sequence ID" value="NZ_BAAAUZ010000007.1"/>
</dbReference>
<dbReference type="SUPFAM" id="SSF56563">
    <property type="entry name" value="Major capsid protein gp5"/>
    <property type="match status" value="1"/>
</dbReference>
<feature type="compositionally biased region" description="Polar residues" evidence="2">
    <location>
        <begin position="80"/>
        <end position="90"/>
    </location>
</feature>
<feature type="region of interest" description="Disordered" evidence="2">
    <location>
        <begin position="22"/>
        <end position="45"/>
    </location>
</feature>
<gene>
    <name evidence="3" type="ORF">GCM10017577_46120</name>
</gene>
<proteinExistence type="predicted"/>
<accession>A0A9W6NY68</accession>
<feature type="compositionally biased region" description="Basic and acidic residues" evidence="2">
    <location>
        <begin position="27"/>
        <end position="45"/>
    </location>
</feature>
<organism evidence="3 4">
    <name type="scientific">Pseudonocardia halophobica</name>
    <dbReference type="NCBI Taxonomy" id="29401"/>
    <lineage>
        <taxon>Bacteria</taxon>
        <taxon>Bacillati</taxon>
        <taxon>Actinomycetota</taxon>
        <taxon>Actinomycetes</taxon>
        <taxon>Pseudonocardiales</taxon>
        <taxon>Pseudonocardiaceae</taxon>
        <taxon>Pseudonocardia</taxon>
    </lineage>
</organism>
<comment type="subcellular location">
    <subcellularLocation>
        <location evidence="1">Virion</location>
    </subcellularLocation>
</comment>
<evidence type="ECO:0008006" key="5">
    <source>
        <dbReference type="Google" id="ProtNLM"/>
    </source>
</evidence>
<feature type="compositionally biased region" description="Basic and acidic residues" evidence="2">
    <location>
        <begin position="91"/>
        <end position="104"/>
    </location>
</feature>